<accession>A0A9W9G090</accession>
<reference evidence="1" key="1">
    <citation type="submission" date="2022-11" db="EMBL/GenBank/DDBJ databases">
        <authorList>
            <person name="Petersen C."/>
        </authorList>
    </citation>
    <scope>NUCLEOTIDE SEQUENCE</scope>
    <source>
        <strain evidence="1">IBT 30761</strain>
    </source>
</reference>
<protein>
    <recommendedName>
        <fullName evidence="3">67 kDa myosin-cross-reactive antigen family protein</fullName>
    </recommendedName>
</protein>
<dbReference type="GO" id="GO:0071949">
    <property type="term" value="F:FAD binding"/>
    <property type="evidence" value="ECO:0007669"/>
    <property type="project" value="InterPro"/>
</dbReference>
<dbReference type="AlphaFoldDB" id="A0A9W9G090"/>
<dbReference type="Pfam" id="PF06100">
    <property type="entry name" value="MCRA"/>
    <property type="match status" value="1"/>
</dbReference>
<dbReference type="InterPro" id="IPR036188">
    <property type="entry name" value="FAD/NAD-bd_sf"/>
</dbReference>
<dbReference type="GO" id="GO:0006631">
    <property type="term" value="P:fatty acid metabolic process"/>
    <property type="evidence" value="ECO:0007669"/>
    <property type="project" value="InterPro"/>
</dbReference>
<keyword evidence="2" id="KW-1185">Reference proteome</keyword>
<dbReference type="Proteomes" id="UP001149074">
    <property type="component" value="Unassembled WGS sequence"/>
</dbReference>
<dbReference type="SUPFAM" id="SSF51905">
    <property type="entry name" value="FAD/NAD(P)-binding domain"/>
    <property type="match status" value="1"/>
</dbReference>
<dbReference type="EMBL" id="JAPQKI010000003">
    <property type="protein sequence ID" value="KAJ5109714.1"/>
    <property type="molecule type" value="Genomic_DNA"/>
</dbReference>
<dbReference type="PANTHER" id="PTHR37417">
    <property type="entry name" value="67 KDA MYOSIN-CROSS-REACTIVE ANTIGEN FAMILY PROTEIN (AFU_ORTHOLOGUE AFUA_5G09970)"/>
    <property type="match status" value="1"/>
</dbReference>
<sequence>MEQTAYTAENKRSPEETEAWILGSGTSSLASALYLIKNGKVPANNVHILDSHGSVGQILHQVGNPSSGYDQFAGCLPVPIGAPLKELLDSIPSVRVRGRSVLDEIQSAEVTRKSATKNCGTSFLVQKDHTFQNIPTHSLNLSIKHRLALVRLVLKGERRLGRGQIKDFLPSSFFQSTFWAIWSAHAIELTRALREYLCEFHSLAILSCLDITGYYQHESIYLPIYFYLRSLDVDFRFDIKVRDIETTPDNDHHTVSRLHLIQHGFEMHQDIGPHDIVIATLGSTVSGCTTGTHKYPPDLQSIEPAEQLDENWSLWLELRSRHSKFGNPYNFCTHQSQSILESFTITTEDLAFFKHLSSLSRFSSAAGIYVILRESRWRLNLCIPTQEVFRHQPPNVRILWGFALFPESKGDYVKKSMLHCSGAEIMSELLHHVNFPSELLARHTVLVPRVMPRMSSLLVGRSPDDRPQVIPQNTSNIGLVGQFVELPHYTSVDVSYGVRSAEMAVSQLMNLHMPSVVSKSSFSTLLKILLWS</sequence>
<evidence type="ECO:0000313" key="1">
    <source>
        <dbReference type="EMBL" id="KAJ5109714.1"/>
    </source>
</evidence>
<comment type="caution">
    <text evidence="1">The sequence shown here is derived from an EMBL/GenBank/DDBJ whole genome shotgun (WGS) entry which is preliminary data.</text>
</comment>
<gene>
    <name evidence="1" type="ORF">N7532_002359</name>
</gene>
<dbReference type="GeneID" id="81353832"/>
<dbReference type="InterPro" id="IPR010354">
    <property type="entry name" value="Oleate_hydratase"/>
</dbReference>
<evidence type="ECO:0000313" key="2">
    <source>
        <dbReference type="Proteomes" id="UP001149074"/>
    </source>
</evidence>
<dbReference type="PANTHER" id="PTHR37417:SF2">
    <property type="entry name" value="67 KDA MYOSIN-CROSS-REACTIVE ANTIGEN FAMILY PROTEIN (AFU_ORTHOLOGUE AFUA_5G09970)"/>
    <property type="match status" value="1"/>
</dbReference>
<name>A0A9W9G090_9EURO</name>
<dbReference type="GO" id="GO:0050151">
    <property type="term" value="F:oleate hydratase activity"/>
    <property type="evidence" value="ECO:0007669"/>
    <property type="project" value="InterPro"/>
</dbReference>
<organism evidence="1 2">
    <name type="scientific">Penicillium argentinense</name>
    <dbReference type="NCBI Taxonomy" id="1131581"/>
    <lineage>
        <taxon>Eukaryota</taxon>
        <taxon>Fungi</taxon>
        <taxon>Dikarya</taxon>
        <taxon>Ascomycota</taxon>
        <taxon>Pezizomycotina</taxon>
        <taxon>Eurotiomycetes</taxon>
        <taxon>Eurotiomycetidae</taxon>
        <taxon>Eurotiales</taxon>
        <taxon>Aspergillaceae</taxon>
        <taxon>Penicillium</taxon>
    </lineage>
</organism>
<reference evidence="1" key="2">
    <citation type="journal article" date="2023" name="IMA Fungus">
        <title>Comparative genomic study of the Penicillium genus elucidates a diverse pangenome and 15 lateral gene transfer events.</title>
        <authorList>
            <person name="Petersen C."/>
            <person name="Sorensen T."/>
            <person name="Nielsen M.R."/>
            <person name="Sondergaard T.E."/>
            <person name="Sorensen J.L."/>
            <person name="Fitzpatrick D.A."/>
            <person name="Frisvad J.C."/>
            <person name="Nielsen K.L."/>
        </authorList>
    </citation>
    <scope>NUCLEOTIDE SEQUENCE</scope>
    <source>
        <strain evidence="1">IBT 30761</strain>
    </source>
</reference>
<dbReference type="RefSeq" id="XP_056477825.1">
    <property type="nucleotide sequence ID" value="XM_056614853.1"/>
</dbReference>
<evidence type="ECO:0008006" key="3">
    <source>
        <dbReference type="Google" id="ProtNLM"/>
    </source>
</evidence>
<dbReference type="OrthoDB" id="545169at2759"/>
<dbReference type="Gene3D" id="3.50.50.60">
    <property type="entry name" value="FAD/NAD(P)-binding domain"/>
    <property type="match status" value="3"/>
</dbReference>
<proteinExistence type="predicted"/>